<feature type="binding site" evidence="9 11">
    <location>
        <position position="32"/>
    </location>
    <ligand>
        <name>substrate</name>
    </ligand>
</feature>
<sequence length="238" mass="26117">MSNNVIIALDFSSKQEVETFLANFGEEKLYVKVGMELFYKEGNSIITYLKEKGHQIFLDLKLHDIPNTVKSAMRNLARLDVDMVNVHAAGGSKMMQAALEGLQEGTPEGKERPLCIAVTQLTSTTEEVMQKELMIPLTLNVAVVQYAKLAKESGLDGVVCSVHEVALLRQTCGEEFATVTPGIRLASDSVDDQARVATPEIAREKGSSYIVVGRSITKASNPLHTYKLVKEQMEGQTV</sequence>
<dbReference type="HAMAP" id="MF_01200_B">
    <property type="entry name" value="OMPdecase_type1_B"/>
    <property type="match status" value="1"/>
</dbReference>
<keyword evidence="5 9" id="KW-0665">Pyrimidine biosynthesis</keyword>
<name>A0A917AQ26_9BACI</name>
<evidence type="ECO:0000313" key="14">
    <source>
        <dbReference type="EMBL" id="GGE66069.1"/>
    </source>
</evidence>
<feature type="binding site" evidence="9 11">
    <location>
        <position position="213"/>
    </location>
    <ligand>
        <name>substrate</name>
    </ligand>
</feature>
<dbReference type="GO" id="GO:0005829">
    <property type="term" value="C:cytosol"/>
    <property type="evidence" value="ECO:0007669"/>
    <property type="project" value="TreeGrafter"/>
</dbReference>
<keyword evidence="6 9" id="KW-0456">Lyase</keyword>
<evidence type="ECO:0000259" key="13">
    <source>
        <dbReference type="SMART" id="SM00934"/>
    </source>
</evidence>
<dbReference type="RefSeq" id="WP_188387773.1">
    <property type="nucleotide sequence ID" value="NZ_BMFK01000001.1"/>
</dbReference>
<dbReference type="InterPro" id="IPR011060">
    <property type="entry name" value="RibuloseP-bd_barrel"/>
</dbReference>
<dbReference type="SMART" id="SM00934">
    <property type="entry name" value="OMPdecase"/>
    <property type="match status" value="1"/>
</dbReference>
<dbReference type="InterPro" id="IPR001754">
    <property type="entry name" value="OMPdeCOase_dom"/>
</dbReference>
<dbReference type="GO" id="GO:0044205">
    <property type="term" value="P:'de novo' UMP biosynthetic process"/>
    <property type="evidence" value="ECO:0007669"/>
    <property type="project" value="UniProtKB-UniRule"/>
</dbReference>
<organism evidence="14 15">
    <name type="scientific">Priestia taiwanensis</name>
    <dbReference type="NCBI Taxonomy" id="1347902"/>
    <lineage>
        <taxon>Bacteria</taxon>
        <taxon>Bacillati</taxon>
        <taxon>Bacillota</taxon>
        <taxon>Bacilli</taxon>
        <taxon>Bacillales</taxon>
        <taxon>Bacillaceae</taxon>
        <taxon>Priestia</taxon>
    </lineage>
</organism>
<evidence type="ECO:0000256" key="3">
    <source>
        <dbReference type="ARBA" id="ARBA00011738"/>
    </source>
</evidence>
<evidence type="ECO:0000256" key="1">
    <source>
        <dbReference type="ARBA" id="ARBA00002356"/>
    </source>
</evidence>
<dbReference type="PANTHER" id="PTHR32119:SF2">
    <property type="entry name" value="OROTIDINE 5'-PHOSPHATE DECARBOXYLASE"/>
    <property type="match status" value="1"/>
</dbReference>
<dbReference type="EMBL" id="BMFK01000001">
    <property type="protein sequence ID" value="GGE66069.1"/>
    <property type="molecule type" value="Genomic_DNA"/>
</dbReference>
<reference evidence="14" key="2">
    <citation type="submission" date="2020-09" db="EMBL/GenBank/DDBJ databases">
        <authorList>
            <person name="Sun Q."/>
            <person name="Zhou Y."/>
        </authorList>
    </citation>
    <scope>NUCLEOTIDE SEQUENCE</scope>
    <source>
        <strain evidence="14">CGMCC 1.12698</strain>
    </source>
</reference>
<dbReference type="Gene3D" id="3.20.20.70">
    <property type="entry name" value="Aldolase class I"/>
    <property type="match status" value="1"/>
</dbReference>
<evidence type="ECO:0000256" key="11">
    <source>
        <dbReference type="PIRSR" id="PIRSR614732-2"/>
    </source>
</evidence>
<feature type="binding site" evidence="9 11">
    <location>
        <position position="10"/>
    </location>
    <ligand>
        <name>substrate</name>
    </ligand>
</feature>
<dbReference type="InterPro" id="IPR018089">
    <property type="entry name" value="OMPdecase_AS"/>
</dbReference>
<protein>
    <recommendedName>
        <fullName evidence="9">Orotidine 5'-phosphate decarboxylase</fullName>
        <ecNumber evidence="9">4.1.1.23</ecNumber>
    </recommendedName>
    <alternativeName>
        <fullName evidence="9">OMP decarboxylase</fullName>
        <shortName evidence="9">OMPDCase</shortName>
        <shortName evidence="9">OMPdecase</shortName>
    </alternativeName>
</protein>
<dbReference type="NCBIfam" id="NF001273">
    <property type="entry name" value="PRK00230.1"/>
    <property type="match status" value="1"/>
</dbReference>
<dbReference type="InterPro" id="IPR014732">
    <property type="entry name" value="OMPdecase"/>
</dbReference>
<dbReference type="CDD" id="cd04725">
    <property type="entry name" value="OMP_decarboxylase_like"/>
    <property type="match status" value="1"/>
</dbReference>
<comment type="caution">
    <text evidence="14">The sequence shown here is derived from an EMBL/GenBank/DDBJ whole genome shotgun (WGS) entry which is preliminary data.</text>
</comment>
<dbReference type="GO" id="GO:0004590">
    <property type="term" value="F:orotidine-5'-phosphate decarboxylase activity"/>
    <property type="evidence" value="ECO:0007669"/>
    <property type="project" value="UniProtKB-UniRule"/>
</dbReference>
<dbReference type="Proteomes" id="UP000605259">
    <property type="component" value="Unassembled WGS sequence"/>
</dbReference>
<dbReference type="Pfam" id="PF00215">
    <property type="entry name" value="OMPdecase"/>
    <property type="match status" value="1"/>
</dbReference>
<feature type="active site" description="For OMPdecase activity" evidence="10">
    <location>
        <position position="64"/>
    </location>
</feature>
<feature type="active site" description="For OMPdecase activity" evidence="10">
    <location>
        <position position="59"/>
    </location>
</feature>
<evidence type="ECO:0000256" key="7">
    <source>
        <dbReference type="ARBA" id="ARBA00049157"/>
    </source>
</evidence>
<dbReference type="FunFam" id="3.20.20.70:FF:000015">
    <property type="entry name" value="Orotidine 5'-phosphate decarboxylase"/>
    <property type="match status" value="1"/>
</dbReference>
<evidence type="ECO:0000256" key="6">
    <source>
        <dbReference type="ARBA" id="ARBA00023239"/>
    </source>
</evidence>
<comment type="subunit">
    <text evidence="3 9">Homodimer.</text>
</comment>
<comment type="function">
    <text evidence="1 9">Catalyzes the decarboxylation of orotidine 5'-monophosphate (OMP) to uridine 5'-monophosphate (UMP).</text>
</comment>
<dbReference type="NCBIfam" id="TIGR01740">
    <property type="entry name" value="pyrF"/>
    <property type="match status" value="1"/>
</dbReference>
<dbReference type="InterPro" id="IPR013785">
    <property type="entry name" value="Aldolase_TIM"/>
</dbReference>
<reference evidence="14" key="1">
    <citation type="journal article" date="2014" name="Int. J. Syst. Evol. Microbiol.">
        <title>Complete genome sequence of Corynebacterium casei LMG S-19264T (=DSM 44701T), isolated from a smear-ripened cheese.</title>
        <authorList>
            <consortium name="US DOE Joint Genome Institute (JGI-PGF)"/>
            <person name="Walter F."/>
            <person name="Albersmeier A."/>
            <person name="Kalinowski J."/>
            <person name="Ruckert C."/>
        </authorList>
    </citation>
    <scope>NUCLEOTIDE SEQUENCE</scope>
    <source>
        <strain evidence="14">CGMCC 1.12698</strain>
    </source>
</reference>
<evidence type="ECO:0000256" key="8">
    <source>
        <dbReference type="ARBA" id="ARBA00061012"/>
    </source>
</evidence>
<evidence type="ECO:0000256" key="9">
    <source>
        <dbReference type="HAMAP-Rule" id="MF_01200"/>
    </source>
</evidence>
<evidence type="ECO:0000256" key="10">
    <source>
        <dbReference type="PIRSR" id="PIRSR614732-1"/>
    </source>
</evidence>
<feature type="domain" description="Orotidine 5'-phosphate decarboxylase" evidence="13">
    <location>
        <begin position="4"/>
        <end position="229"/>
    </location>
</feature>
<feature type="binding site" evidence="9 11">
    <location>
        <position position="122"/>
    </location>
    <ligand>
        <name>substrate</name>
    </ligand>
</feature>
<keyword evidence="4 9" id="KW-0210">Decarboxylase</keyword>
<dbReference type="SUPFAM" id="SSF51366">
    <property type="entry name" value="Ribulose-phoshate binding barrel"/>
    <property type="match status" value="1"/>
</dbReference>
<dbReference type="GO" id="GO:0006207">
    <property type="term" value="P:'de novo' pyrimidine nucleobase biosynthetic process"/>
    <property type="evidence" value="ECO:0007669"/>
    <property type="project" value="InterPro"/>
</dbReference>
<proteinExistence type="inferred from homology"/>
<feature type="binding site" evidence="9 11">
    <location>
        <position position="193"/>
    </location>
    <ligand>
        <name>substrate</name>
    </ligand>
</feature>
<comment type="pathway">
    <text evidence="2 9 12">Pyrimidine metabolism; UMP biosynthesis via de novo pathway; UMP from orotate: step 2/2.</text>
</comment>
<feature type="active site" description="For OMPdecase activity" evidence="10">
    <location>
        <position position="61"/>
    </location>
</feature>
<evidence type="ECO:0000256" key="4">
    <source>
        <dbReference type="ARBA" id="ARBA00022793"/>
    </source>
</evidence>
<comment type="similarity">
    <text evidence="8 9">Belongs to the OMP decarboxylase family. Type 1 subfamily.</text>
</comment>
<feature type="binding site" evidence="9 11">
    <location>
        <position position="214"/>
    </location>
    <ligand>
        <name>substrate</name>
    </ligand>
</feature>
<dbReference type="PANTHER" id="PTHR32119">
    <property type="entry name" value="OROTIDINE 5'-PHOSPHATE DECARBOXYLASE"/>
    <property type="match status" value="1"/>
</dbReference>
<dbReference type="PROSITE" id="PS00156">
    <property type="entry name" value="OMPDECASE"/>
    <property type="match status" value="1"/>
</dbReference>
<comment type="catalytic activity">
    <reaction evidence="7 9 12">
        <text>orotidine 5'-phosphate + H(+) = UMP + CO2</text>
        <dbReference type="Rhea" id="RHEA:11596"/>
        <dbReference type="ChEBI" id="CHEBI:15378"/>
        <dbReference type="ChEBI" id="CHEBI:16526"/>
        <dbReference type="ChEBI" id="CHEBI:57538"/>
        <dbReference type="ChEBI" id="CHEBI:57865"/>
        <dbReference type="EC" id="4.1.1.23"/>
    </reaction>
</comment>
<feature type="binding site" evidence="9">
    <location>
        <begin position="59"/>
        <end position="68"/>
    </location>
    <ligand>
        <name>substrate</name>
    </ligand>
</feature>
<dbReference type="AlphaFoldDB" id="A0A917AQ26"/>
<evidence type="ECO:0000313" key="15">
    <source>
        <dbReference type="Proteomes" id="UP000605259"/>
    </source>
</evidence>
<feature type="binding site" evidence="9 11">
    <location>
        <position position="184"/>
    </location>
    <ligand>
        <name>substrate</name>
    </ligand>
</feature>
<dbReference type="InterPro" id="IPR047596">
    <property type="entry name" value="OMPdecase_bac"/>
</dbReference>
<evidence type="ECO:0000256" key="2">
    <source>
        <dbReference type="ARBA" id="ARBA00004861"/>
    </source>
</evidence>
<feature type="active site" description="Proton donor" evidence="9">
    <location>
        <position position="61"/>
    </location>
</feature>
<keyword evidence="15" id="KW-1185">Reference proteome</keyword>
<accession>A0A917AQ26</accession>
<gene>
    <name evidence="9 14" type="primary">pyrF</name>
    <name evidence="14" type="ORF">GCM10007140_15290</name>
</gene>
<evidence type="ECO:0000256" key="12">
    <source>
        <dbReference type="RuleBase" id="RU000512"/>
    </source>
</evidence>
<evidence type="ECO:0000256" key="5">
    <source>
        <dbReference type="ARBA" id="ARBA00022975"/>
    </source>
</evidence>
<dbReference type="EC" id="4.1.1.23" evidence="9"/>